<reference evidence="2" key="1">
    <citation type="journal article" date="2019" name="Int. J. Syst. Evol. Microbiol.">
        <title>The Global Catalogue of Microorganisms (GCM) 10K type strain sequencing project: providing services to taxonomists for standard genome sequencing and annotation.</title>
        <authorList>
            <consortium name="The Broad Institute Genomics Platform"/>
            <consortium name="The Broad Institute Genome Sequencing Center for Infectious Disease"/>
            <person name="Wu L."/>
            <person name="Ma J."/>
        </authorList>
    </citation>
    <scope>NUCLEOTIDE SEQUENCE [LARGE SCALE GENOMIC DNA]</scope>
    <source>
        <strain evidence="2">JCM 10425</strain>
    </source>
</reference>
<gene>
    <name evidence="1" type="ORF">GCM10009539_10610</name>
</gene>
<dbReference type="EMBL" id="BAAAGX010000006">
    <property type="protein sequence ID" value="GAA0227058.1"/>
    <property type="molecule type" value="Genomic_DNA"/>
</dbReference>
<organism evidence="1 2">
    <name type="scientific">Cryptosporangium japonicum</name>
    <dbReference type="NCBI Taxonomy" id="80872"/>
    <lineage>
        <taxon>Bacteria</taxon>
        <taxon>Bacillati</taxon>
        <taxon>Actinomycetota</taxon>
        <taxon>Actinomycetes</taxon>
        <taxon>Cryptosporangiales</taxon>
        <taxon>Cryptosporangiaceae</taxon>
        <taxon>Cryptosporangium</taxon>
    </lineage>
</organism>
<proteinExistence type="predicted"/>
<keyword evidence="2" id="KW-1185">Reference proteome</keyword>
<comment type="caution">
    <text evidence="1">The sequence shown here is derived from an EMBL/GenBank/DDBJ whole genome shotgun (WGS) entry which is preliminary data.</text>
</comment>
<evidence type="ECO:0008006" key="3">
    <source>
        <dbReference type="Google" id="ProtNLM"/>
    </source>
</evidence>
<protein>
    <recommendedName>
        <fullName evidence="3">HEAT repeat domain-containing protein</fullName>
    </recommendedName>
</protein>
<evidence type="ECO:0000313" key="1">
    <source>
        <dbReference type="EMBL" id="GAA0227058.1"/>
    </source>
</evidence>
<sequence length="409" mass="43232">MTDVVDWSRLTHAYGSAEDVPLNIAALRSDDEDVRYQALGDLFSSIVHQGTRYPASAYAVPPLLELLADPSVPDRAFIGQLVALIAIGGDEAWLPETLPIEDLRVESIGGEEAMARLLREGWDELSIDEAAKVDALAEERAYDAVAAGLPLLRRLAVRPAAVAEAAAGDRVLVGATPLGALPADDGVALVAAYTIGWFPDHEPEHSLAVLDALAAVGDEAETAVAVVAAGLLGAAGGERMAARALVDTRPVVRWAGAVAAAKLDGPRADQRVAPELLHWAGGGSAPDVRMPYLDGDLAGYAALALRQLGREHDVAAFNAFLARLPQVEGSPALTIAGEALRLACPHGPIADGTPFVDLDDRQQRLAQVLAAAPGPWFWDGNRFGNFEMLLGEYGYPNSHEEMRTYVSPL</sequence>
<dbReference type="Proteomes" id="UP001500967">
    <property type="component" value="Unassembled WGS sequence"/>
</dbReference>
<accession>A0ABP3D9U2</accession>
<name>A0ABP3D9U2_9ACTN</name>
<dbReference type="RefSeq" id="WP_344647605.1">
    <property type="nucleotide sequence ID" value="NZ_BAAAGX010000006.1"/>
</dbReference>
<evidence type="ECO:0000313" key="2">
    <source>
        <dbReference type="Proteomes" id="UP001500967"/>
    </source>
</evidence>